<dbReference type="Proteomes" id="UP000464262">
    <property type="component" value="Chromosome 2"/>
</dbReference>
<dbReference type="InterPro" id="IPR036520">
    <property type="entry name" value="UPF0759_sf"/>
</dbReference>
<evidence type="ECO:0000313" key="2">
    <source>
        <dbReference type="Proteomes" id="UP000464262"/>
    </source>
</evidence>
<accession>A0A7Z2T628</accession>
<dbReference type="KEGG" id="vas:GT360_14750"/>
<dbReference type="Gene3D" id="3.20.20.410">
    <property type="entry name" value="Protein of unknown function UPF0759"/>
    <property type="match status" value="1"/>
</dbReference>
<protein>
    <submittedName>
        <fullName evidence="1">DUF72 domain-containing protein</fullName>
    </submittedName>
</protein>
<dbReference type="AlphaFoldDB" id="A0A7Z2T628"/>
<evidence type="ECO:0000313" key="1">
    <source>
        <dbReference type="EMBL" id="QIA64822.1"/>
    </source>
</evidence>
<reference evidence="1 2" key="1">
    <citation type="submission" date="2020-01" db="EMBL/GenBank/DDBJ databases">
        <title>Whole genome and functional gene identification of agarase of Vibrio HN897.</title>
        <authorList>
            <person name="Liu Y."/>
            <person name="Zhao Z."/>
        </authorList>
    </citation>
    <scope>NUCLEOTIDE SEQUENCE [LARGE SCALE GENOMIC DNA]</scope>
    <source>
        <strain evidence="1 2">HN897</strain>
    </source>
</reference>
<dbReference type="EMBL" id="CP047476">
    <property type="protein sequence ID" value="QIA64822.1"/>
    <property type="molecule type" value="Genomic_DNA"/>
</dbReference>
<proteinExistence type="predicted"/>
<dbReference type="Pfam" id="PF01904">
    <property type="entry name" value="DUF72"/>
    <property type="match status" value="1"/>
</dbReference>
<name>A0A7Z2T628_9VIBR</name>
<dbReference type="SUPFAM" id="SSF117396">
    <property type="entry name" value="TM1631-like"/>
    <property type="match status" value="1"/>
</dbReference>
<organism evidence="1 2">
    <name type="scientific">Vibrio astriarenae</name>
    <dbReference type="NCBI Taxonomy" id="1481923"/>
    <lineage>
        <taxon>Bacteria</taxon>
        <taxon>Pseudomonadati</taxon>
        <taxon>Pseudomonadota</taxon>
        <taxon>Gammaproteobacteria</taxon>
        <taxon>Vibrionales</taxon>
        <taxon>Vibrionaceae</taxon>
        <taxon>Vibrio</taxon>
    </lineage>
</organism>
<gene>
    <name evidence="1" type="ORF">GT360_14750</name>
</gene>
<dbReference type="PANTHER" id="PTHR30348:SF9">
    <property type="entry name" value="UPF0759 PROTEIN YECE"/>
    <property type="match status" value="1"/>
</dbReference>
<dbReference type="RefSeq" id="WP_164649723.1">
    <property type="nucleotide sequence ID" value="NZ_CP047476.1"/>
</dbReference>
<sequence length="292" mass="33431">MEHYPIRLGLTLWSHNQWQQSFYGKGTKPAERLAKYAQVFSTVEGNTTFYATPSAQTVLNWRDATPDHFRFTFKLPKAITHDQLLKNSRGELLNFLKVMEPLSEKVGQWTIQLPATFGFEDLERLKQFCHSFPKAFNLGVEVRNPAFFAKGEAETTLNSWMIDQEINRVIMDSRPVFAAAPTSEAVIDAHQKKPRVPVHALATAKRPMIRFIGHPEMEANNAFFAPWLTKLPLWIKQGIEPYLMIHTPDNVLAPELAVQLYTQLNKHMDNKVMLPGLAPFPADDHQSQFDLF</sequence>
<dbReference type="PANTHER" id="PTHR30348">
    <property type="entry name" value="UNCHARACTERIZED PROTEIN YECE"/>
    <property type="match status" value="1"/>
</dbReference>
<dbReference type="InterPro" id="IPR002763">
    <property type="entry name" value="DUF72"/>
</dbReference>
<keyword evidence="2" id="KW-1185">Reference proteome</keyword>